<organism evidence="10 11">
    <name type="scientific">Pelistega indica</name>
    <dbReference type="NCBI Taxonomy" id="1414851"/>
    <lineage>
        <taxon>Bacteria</taxon>
        <taxon>Pseudomonadati</taxon>
        <taxon>Pseudomonadota</taxon>
        <taxon>Betaproteobacteria</taxon>
        <taxon>Burkholderiales</taxon>
        <taxon>Alcaligenaceae</taxon>
        <taxon>Pelistega</taxon>
    </lineage>
</organism>
<keyword evidence="4 7" id="KW-0032">Aminotransferase</keyword>
<dbReference type="InterPro" id="IPR004839">
    <property type="entry name" value="Aminotransferase_I/II_large"/>
</dbReference>
<evidence type="ECO:0000256" key="6">
    <source>
        <dbReference type="ARBA" id="ARBA00022898"/>
    </source>
</evidence>
<dbReference type="CDD" id="cd00609">
    <property type="entry name" value="AAT_like"/>
    <property type="match status" value="1"/>
</dbReference>
<dbReference type="GO" id="GO:0033585">
    <property type="term" value="P:L-phenylalanine biosynthetic process from chorismate via phenylpyruvate"/>
    <property type="evidence" value="ECO:0007669"/>
    <property type="project" value="TreeGrafter"/>
</dbReference>
<keyword evidence="8" id="KW-0175">Coiled coil</keyword>
<name>V8FSB7_9BURK</name>
<dbReference type="AlphaFoldDB" id="V8FSB7"/>
<dbReference type="GO" id="GO:0004838">
    <property type="term" value="F:L-tyrosine-2-oxoglutarate transaminase activity"/>
    <property type="evidence" value="ECO:0007669"/>
    <property type="project" value="TreeGrafter"/>
</dbReference>
<dbReference type="RefSeq" id="WP_023953068.1">
    <property type="nucleotide sequence ID" value="NZ_AYSV01000129.1"/>
</dbReference>
<dbReference type="GO" id="GO:0005829">
    <property type="term" value="C:cytosol"/>
    <property type="evidence" value="ECO:0007669"/>
    <property type="project" value="TreeGrafter"/>
</dbReference>
<dbReference type="PANTHER" id="PTHR11879">
    <property type="entry name" value="ASPARTATE AMINOTRANSFERASE"/>
    <property type="match status" value="1"/>
</dbReference>
<comment type="subunit">
    <text evidence="3">Homodimer.</text>
</comment>
<keyword evidence="6" id="KW-0663">Pyridoxal phosphate</keyword>
<evidence type="ECO:0000313" key="10">
    <source>
        <dbReference type="EMBL" id="ETD67030.1"/>
    </source>
</evidence>
<comment type="similarity">
    <text evidence="2 7">Belongs to the class-I pyridoxal-phosphate-dependent aminotransferase family.</text>
</comment>
<accession>V8FSB7</accession>
<dbReference type="InterPro" id="IPR015422">
    <property type="entry name" value="PyrdxlP-dep_Trfase_small"/>
</dbReference>
<dbReference type="EC" id="2.6.1.-" evidence="7"/>
<gene>
    <name evidence="10" type="ORF">V757_11755</name>
</gene>
<comment type="caution">
    <text evidence="10">The sequence shown here is derived from an EMBL/GenBank/DDBJ whole genome shotgun (WGS) entry which is preliminary data.</text>
</comment>
<feature type="coiled-coil region" evidence="8">
    <location>
        <begin position="304"/>
        <end position="331"/>
    </location>
</feature>
<dbReference type="PRINTS" id="PR00799">
    <property type="entry name" value="TRANSAMINASE"/>
</dbReference>
<keyword evidence="11" id="KW-1185">Reference proteome</keyword>
<evidence type="ECO:0000256" key="7">
    <source>
        <dbReference type="RuleBase" id="RU000481"/>
    </source>
</evidence>
<dbReference type="InterPro" id="IPR015421">
    <property type="entry name" value="PyrdxlP-dep_Trfase_major"/>
</dbReference>
<dbReference type="OrthoDB" id="9766445at2"/>
<dbReference type="InterPro" id="IPR015424">
    <property type="entry name" value="PyrdxlP-dep_Trfase"/>
</dbReference>
<dbReference type="Gene3D" id="3.90.1150.10">
    <property type="entry name" value="Aspartate Aminotransferase, domain 1"/>
    <property type="match status" value="1"/>
</dbReference>
<protein>
    <recommendedName>
        <fullName evidence="7">Aminotransferase</fullName>
        <ecNumber evidence="7">2.6.1.-</ecNumber>
    </recommendedName>
</protein>
<dbReference type="Pfam" id="PF00155">
    <property type="entry name" value="Aminotran_1_2"/>
    <property type="match status" value="1"/>
</dbReference>
<evidence type="ECO:0000313" key="11">
    <source>
        <dbReference type="Proteomes" id="UP000018766"/>
    </source>
</evidence>
<dbReference type="SUPFAM" id="SSF53383">
    <property type="entry name" value="PLP-dependent transferases"/>
    <property type="match status" value="1"/>
</dbReference>
<comment type="cofactor">
    <cofactor evidence="1 7">
        <name>pyridoxal 5'-phosphate</name>
        <dbReference type="ChEBI" id="CHEBI:597326"/>
    </cofactor>
</comment>
<evidence type="ECO:0000256" key="1">
    <source>
        <dbReference type="ARBA" id="ARBA00001933"/>
    </source>
</evidence>
<evidence type="ECO:0000256" key="4">
    <source>
        <dbReference type="ARBA" id="ARBA00022576"/>
    </source>
</evidence>
<evidence type="ECO:0000256" key="5">
    <source>
        <dbReference type="ARBA" id="ARBA00022679"/>
    </source>
</evidence>
<dbReference type="InterPro" id="IPR004838">
    <property type="entry name" value="NHTrfase_class1_PyrdxlP-BS"/>
</dbReference>
<dbReference type="InterPro" id="IPR000796">
    <property type="entry name" value="Asp_trans"/>
</dbReference>
<sequence length="396" mass="44452">MFEHIEFYPGDPILSLVEKFNADPRAHKVNLSIGIYFDENGKLPVLSSVRKAEIDRAKQAHPRGYLPMEGLATYRTGVQNLLFGADHPALKENRIATIQTLGGSGALKIGADFLKKWFPQSKAYVSDPTWDNHRSIFEGAGFEVGTYPYYDAEKIDVKFEEMLNFFKSLAPQSILILHPCCHNPTGVDLSHEQWDIVLQVIKDKQLIPFMDIAYQGFGDNLKQDTYAIQKAIDLGLSLFISNSFSKNLSFYGERVGGLSVVCPNSEEAALVFGQLKAGVRRVYSSPPAHGGFITAQVLNTPELFAEWENEVATMRDRIKNMRQKLHQALTAKQPNRNFDYFIKQRGMFSYTGLNPAQVQRLQDEFAIYLVGSGRMCVAGLNESNIDYVADAFAQVM</sequence>
<dbReference type="PROSITE" id="PS00105">
    <property type="entry name" value="AA_TRANSFER_CLASS_1"/>
    <property type="match status" value="1"/>
</dbReference>
<dbReference type="Gene3D" id="3.40.640.10">
    <property type="entry name" value="Type I PLP-dependent aspartate aminotransferase-like (Major domain)"/>
    <property type="match status" value="1"/>
</dbReference>
<evidence type="ECO:0000256" key="2">
    <source>
        <dbReference type="ARBA" id="ARBA00007441"/>
    </source>
</evidence>
<evidence type="ECO:0000256" key="3">
    <source>
        <dbReference type="ARBA" id="ARBA00011738"/>
    </source>
</evidence>
<reference evidence="10 11" key="1">
    <citation type="submission" date="2013-11" db="EMBL/GenBank/DDBJ databases">
        <title>Genomic analysis of Pelistega sp. HM-7.</title>
        <authorList>
            <person name="Kumbhare S.V."/>
            <person name="Shetty S.A."/>
            <person name="Sharma O."/>
            <person name="Dhotre D.P."/>
        </authorList>
    </citation>
    <scope>NUCLEOTIDE SEQUENCE [LARGE SCALE GENOMIC DNA]</scope>
    <source>
        <strain evidence="10 11">HM-7</strain>
    </source>
</reference>
<dbReference type="Proteomes" id="UP000018766">
    <property type="component" value="Unassembled WGS sequence"/>
</dbReference>
<dbReference type="PATRIC" id="fig|1414851.3.peg.2446"/>
<evidence type="ECO:0000259" key="9">
    <source>
        <dbReference type="Pfam" id="PF00155"/>
    </source>
</evidence>
<evidence type="ECO:0000256" key="8">
    <source>
        <dbReference type="SAM" id="Coils"/>
    </source>
</evidence>
<proteinExistence type="inferred from homology"/>
<dbReference type="PANTHER" id="PTHR11879:SF37">
    <property type="entry name" value="AROMATIC-AMINO-ACID AMINOTRANSFERASE"/>
    <property type="match status" value="1"/>
</dbReference>
<dbReference type="GO" id="GO:0042802">
    <property type="term" value="F:identical protein binding"/>
    <property type="evidence" value="ECO:0007669"/>
    <property type="project" value="TreeGrafter"/>
</dbReference>
<dbReference type="FunFam" id="3.40.640.10:FF:000015">
    <property type="entry name" value="Aspartate aminotransferase"/>
    <property type="match status" value="1"/>
</dbReference>
<dbReference type="NCBIfam" id="NF006719">
    <property type="entry name" value="PRK09257.1"/>
    <property type="match status" value="1"/>
</dbReference>
<keyword evidence="5 7" id="KW-0808">Transferase</keyword>
<feature type="domain" description="Aminotransferase class I/classII large" evidence="9">
    <location>
        <begin position="27"/>
        <end position="392"/>
    </location>
</feature>
<dbReference type="GO" id="GO:0030170">
    <property type="term" value="F:pyridoxal phosphate binding"/>
    <property type="evidence" value="ECO:0007669"/>
    <property type="project" value="InterPro"/>
</dbReference>
<dbReference type="EMBL" id="AYSV01000129">
    <property type="protein sequence ID" value="ETD67030.1"/>
    <property type="molecule type" value="Genomic_DNA"/>
</dbReference>
<dbReference type="FunFam" id="3.90.1150.10:FF:000001">
    <property type="entry name" value="Aspartate aminotransferase"/>
    <property type="match status" value="1"/>
</dbReference>